<proteinExistence type="predicted"/>
<sequence length="74" mass="7476">MRRWGGGTGRGEEDQDSRGGMAPSVRPSCFGCGALAYSSFASPAGLPPVAHSGHSVASQRADPACCILEGGIRA</sequence>
<reference evidence="2" key="1">
    <citation type="journal article" name="BMC Genomics">
        <title>Long-read sequencing and de novo genome assembly of marine medaka (Oryzias melastigma).</title>
        <authorList>
            <person name="Liang P."/>
            <person name="Saqib H.S.A."/>
            <person name="Ni X."/>
            <person name="Shen Y."/>
        </authorList>
    </citation>
    <scope>NUCLEOTIDE SEQUENCE</scope>
    <source>
        <strain evidence="2">Bigg-433</strain>
    </source>
</reference>
<evidence type="ECO:0000256" key="1">
    <source>
        <dbReference type="SAM" id="MobiDB-lite"/>
    </source>
</evidence>
<accession>A0A834CWH1</accession>
<feature type="region of interest" description="Disordered" evidence="1">
    <location>
        <begin position="1"/>
        <end position="23"/>
    </location>
</feature>
<dbReference type="Proteomes" id="UP000646548">
    <property type="component" value="Unassembled WGS sequence"/>
</dbReference>
<dbReference type="AlphaFoldDB" id="A0A834CWH1"/>
<evidence type="ECO:0000313" key="2">
    <source>
        <dbReference type="EMBL" id="KAF6733335.1"/>
    </source>
</evidence>
<gene>
    <name evidence="2" type="ORF">FQA47_021333</name>
</gene>
<name>A0A834CWH1_ORYME</name>
<organism evidence="2 3">
    <name type="scientific">Oryzias melastigma</name>
    <name type="common">Marine medaka</name>
    <dbReference type="NCBI Taxonomy" id="30732"/>
    <lineage>
        <taxon>Eukaryota</taxon>
        <taxon>Metazoa</taxon>
        <taxon>Chordata</taxon>
        <taxon>Craniata</taxon>
        <taxon>Vertebrata</taxon>
        <taxon>Euteleostomi</taxon>
        <taxon>Actinopterygii</taxon>
        <taxon>Neopterygii</taxon>
        <taxon>Teleostei</taxon>
        <taxon>Neoteleostei</taxon>
        <taxon>Acanthomorphata</taxon>
        <taxon>Ovalentaria</taxon>
        <taxon>Atherinomorphae</taxon>
        <taxon>Beloniformes</taxon>
        <taxon>Adrianichthyidae</taxon>
        <taxon>Oryziinae</taxon>
        <taxon>Oryzias</taxon>
    </lineage>
</organism>
<dbReference type="EMBL" id="WKFB01000162">
    <property type="protein sequence ID" value="KAF6733335.1"/>
    <property type="molecule type" value="Genomic_DNA"/>
</dbReference>
<comment type="caution">
    <text evidence="2">The sequence shown here is derived from an EMBL/GenBank/DDBJ whole genome shotgun (WGS) entry which is preliminary data.</text>
</comment>
<evidence type="ECO:0000313" key="3">
    <source>
        <dbReference type="Proteomes" id="UP000646548"/>
    </source>
</evidence>
<protein>
    <submittedName>
        <fullName evidence="2">Uncharacterized protein</fullName>
    </submittedName>
</protein>